<dbReference type="PRINTS" id="PR00401">
    <property type="entry name" value="SH2DOMAIN"/>
</dbReference>
<dbReference type="STRING" id="75743.A0A401Q9U6"/>
<dbReference type="AlphaFoldDB" id="A0A401Q9U6"/>
<comment type="caution">
    <text evidence="3">The sequence shown here is derived from an EMBL/GenBank/DDBJ whole genome shotgun (WGS) entry which is preliminary data.</text>
</comment>
<reference evidence="3 4" key="1">
    <citation type="journal article" date="2018" name="Nat. Ecol. Evol.">
        <title>Shark genomes provide insights into elasmobranch evolution and the origin of vertebrates.</title>
        <authorList>
            <person name="Hara Y"/>
            <person name="Yamaguchi K"/>
            <person name="Onimaru K"/>
            <person name="Kadota M"/>
            <person name="Koyanagi M"/>
            <person name="Keeley SD"/>
            <person name="Tatsumi K"/>
            <person name="Tanaka K"/>
            <person name="Motone F"/>
            <person name="Kageyama Y"/>
            <person name="Nozu R"/>
            <person name="Adachi N"/>
            <person name="Nishimura O"/>
            <person name="Nakagawa R"/>
            <person name="Tanegashima C"/>
            <person name="Kiyatake I"/>
            <person name="Matsumoto R"/>
            <person name="Murakumo K"/>
            <person name="Nishida K"/>
            <person name="Terakita A"/>
            <person name="Kuratani S"/>
            <person name="Sato K"/>
            <person name="Hyodo S Kuraku.S."/>
        </authorList>
    </citation>
    <scope>NUCLEOTIDE SEQUENCE [LARGE SCALE GENOMIC DNA]</scope>
</reference>
<evidence type="ECO:0000259" key="2">
    <source>
        <dbReference type="PROSITE" id="PS50001"/>
    </source>
</evidence>
<dbReference type="PROSITE" id="PS50001">
    <property type="entry name" value="SH2"/>
    <property type="match status" value="1"/>
</dbReference>
<dbReference type="GO" id="GO:0005886">
    <property type="term" value="C:plasma membrane"/>
    <property type="evidence" value="ECO:0007669"/>
    <property type="project" value="TreeGrafter"/>
</dbReference>
<dbReference type="Proteomes" id="UP000288216">
    <property type="component" value="Unassembled WGS sequence"/>
</dbReference>
<organism evidence="3 4">
    <name type="scientific">Scyliorhinus torazame</name>
    <name type="common">Cloudy catshark</name>
    <name type="synonym">Catulus torazame</name>
    <dbReference type="NCBI Taxonomy" id="75743"/>
    <lineage>
        <taxon>Eukaryota</taxon>
        <taxon>Metazoa</taxon>
        <taxon>Chordata</taxon>
        <taxon>Craniata</taxon>
        <taxon>Vertebrata</taxon>
        <taxon>Chondrichthyes</taxon>
        <taxon>Elasmobranchii</taxon>
        <taxon>Galeomorphii</taxon>
        <taxon>Galeoidea</taxon>
        <taxon>Carcharhiniformes</taxon>
        <taxon>Scyliorhinidae</taxon>
        <taxon>Scyliorhinus</taxon>
    </lineage>
</organism>
<evidence type="ECO:0000256" key="1">
    <source>
        <dbReference type="PROSITE-ProRule" id="PRU00191"/>
    </source>
</evidence>
<keyword evidence="4" id="KW-1185">Reference proteome</keyword>
<name>A0A401Q9U6_SCYTO</name>
<dbReference type="FunFam" id="3.30.505.10:FF:000024">
    <property type="entry name" value="Vav guanine nucleotide exchange factor 2"/>
    <property type="match status" value="1"/>
</dbReference>
<protein>
    <recommendedName>
        <fullName evidence="2">SH2 domain-containing protein</fullName>
    </recommendedName>
</protein>
<feature type="non-terminal residue" evidence="3">
    <location>
        <position position="135"/>
    </location>
</feature>
<gene>
    <name evidence="3" type="ORF">scyTo_0022282</name>
</gene>
<dbReference type="InterPro" id="IPR036860">
    <property type="entry name" value="SH2_dom_sf"/>
</dbReference>
<dbReference type="EMBL" id="BFAA01021936">
    <property type="protein sequence ID" value="GCB82121.1"/>
    <property type="molecule type" value="Genomic_DNA"/>
</dbReference>
<dbReference type="SMART" id="SM00252">
    <property type="entry name" value="SH2"/>
    <property type="match status" value="1"/>
</dbReference>
<keyword evidence="1" id="KW-0727">SH2 domain</keyword>
<dbReference type="GO" id="GO:0016477">
    <property type="term" value="P:cell migration"/>
    <property type="evidence" value="ECO:0007669"/>
    <property type="project" value="TreeGrafter"/>
</dbReference>
<dbReference type="OrthoDB" id="5340910at2759"/>
<feature type="domain" description="SH2" evidence="2">
    <location>
        <begin position="1"/>
        <end position="90"/>
    </location>
</feature>
<dbReference type="SUPFAM" id="SSF55550">
    <property type="entry name" value="SH2 domain"/>
    <property type="match status" value="1"/>
</dbReference>
<proteinExistence type="predicted"/>
<dbReference type="GO" id="GO:0005085">
    <property type="term" value="F:guanyl-nucleotide exchange factor activity"/>
    <property type="evidence" value="ECO:0007669"/>
    <property type="project" value="TreeGrafter"/>
</dbReference>
<evidence type="ECO:0000313" key="4">
    <source>
        <dbReference type="Proteomes" id="UP000288216"/>
    </source>
</evidence>
<dbReference type="Pfam" id="PF00017">
    <property type="entry name" value="SH2"/>
    <property type="match status" value="1"/>
</dbReference>
<dbReference type="GO" id="GO:0005737">
    <property type="term" value="C:cytoplasm"/>
    <property type="evidence" value="ECO:0007669"/>
    <property type="project" value="TreeGrafter"/>
</dbReference>
<dbReference type="PANTHER" id="PTHR45818:SF1">
    <property type="entry name" value="GUANINE NUCLEOTIDE EXCHANGE FACTOR VAV3"/>
    <property type="match status" value="1"/>
</dbReference>
<dbReference type="PANTHER" id="PTHR45818">
    <property type="entry name" value="PROTEIN VAV"/>
    <property type="match status" value="1"/>
</dbReference>
<accession>A0A401Q9U6</accession>
<evidence type="ECO:0000313" key="3">
    <source>
        <dbReference type="EMBL" id="GCB82121.1"/>
    </source>
</evidence>
<dbReference type="InterPro" id="IPR000980">
    <property type="entry name" value="SH2"/>
</dbReference>
<dbReference type="Gene3D" id="3.30.505.10">
    <property type="entry name" value="SH2 domain"/>
    <property type="match status" value="1"/>
</dbReference>
<sequence length="135" mass="15573">MERLQAENELINRGGSTFLIRQRVKESGEYAISIKYNNEVKHIKIISRDSSFHIAENKRFHGLTELVEYYKYHSLKEGFRSLDTTLQNPYKEPEEVSMYKAQRGRGHSASISCGYSFLAPASFNFLPPCSAPFWS</sequence>